<dbReference type="PANTHER" id="PTHR42913">
    <property type="entry name" value="APOPTOSIS-INDUCING FACTOR 1"/>
    <property type="match status" value="1"/>
</dbReference>
<evidence type="ECO:0000256" key="5">
    <source>
        <dbReference type="ARBA" id="ARBA00023002"/>
    </source>
</evidence>
<evidence type="ECO:0000256" key="3">
    <source>
        <dbReference type="ARBA" id="ARBA00022630"/>
    </source>
</evidence>
<dbReference type="PRINTS" id="PR00368">
    <property type="entry name" value="FADPNR"/>
</dbReference>
<dbReference type="SUPFAM" id="SSF51905">
    <property type="entry name" value="FAD/NAD(P)-binding domain"/>
    <property type="match status" value="2"/>
</dbReference>
<evidence type="ECO:0000256" key="1">
    <source>
        <dbReference type="ARBA" id="ARBA00001974"/>
    </source>
</evidence>
<reference evidence="8" key="1">
    <citation type="journal article" date="2019" name="Int. J. Syst. Evol. Microbiol.">
        <title>The Global Catalogue of Microorganisms (GCM) 10K type strain sequencing project: providing services to taxonomists for standard genome sequencing and annotation.</title>
        <authorList>
            <consortium name="The Broad Institute Genomics Platform"/>
            <consortium name="The Broad Institute Genome Sequencing Center for Infectious Disease"/>
            <person name="Wu L."/>
            <person name="Ma J."/>
        </authorList>
    </citation>
    <scope>NUCLEOTIDE SEQUENCE [LARGE SCALE GENOMIC DNA]</scope>
    <source>
        <strain evidence="8">KCTC 13193</strain>
    </source>
</reference>
<keyword evidence="3" id="KW-0285">Flavoprotein</keyword>
<dbReference type="EC" id="1.6.5.-" evidence="7"/>
<comment type="similarity">
    <text evidence="2">Belongs to the NADH dehydrogenase family.</text>
</comment>
<keyword evidence="8" id="KW-1185">Reference proteome</keyword>
<dbReference type="Pfam" id="PF07992">
    <property type="entry name" value="Pyr_redox_2"/>
    <property type="match status" value="1"/>
</dbReference>
<proteinExistence type="inferred from homology"/>
<dbReference type="Proteomes" id="UP001595387">
    <property type="component" value="Unassembled WGS sequence"/>
</dbReference>
<dbReference type="PANTHER" id="PTHR42913:SF3">
    <property type="entry name" value="64 KDA MITOCHONDRIAL NADH DEHYDROGENASE (EUROFUNG)"/>
    <property type="match status" value="1"/>
</dbReference>
<dbReference type="InterPro" id="IPR051169">
    <property type="entry name" value="NADH-Q_oxidoreductase"/>
</dbReference>
<keyword evidence="4" id="KW-0274">FAD</keyword>
<comment type="cofactor">
    <cofactor evidence="1">
        <name>FAD</name>
        <dbReference type="ChEBI" id="CHEBI:57692"/>
    </cofactor>
</comment>
<dbReference type="RefSeq" id="WP_390302203.1">
    <property type="nucleotide sequence ID" value="NZ_JBHRRZ010000003.1"/>
</dbReference>
<name>A0ABV7A2S4_9BACI</name>
<sequence>MHKKSIVILGAGYGGIMTTIKLQKMLHVNEAEITLVNINDYHYQATWLHENAAGTLHHERTRIDIKDVVDLNKVKFIKDKILCIKPREKKVKLKRQEIDFDILVISLGFEAATFGIPGLEDHAFTISDINSARLLREHLEYNFALYHNEREKNPARLNIVVGGGGFTGIEYIGELANRIPELCEEYDIEKTQVRLINVEASSSILPEFDQQLAEYAMNSLEARGVEFITEAVVTECNPDSIVYEKNGKKEELPTMTTVWAAGVKANSIVEHAGLGTTHGKVEVRKDMRTTEYEDIFVMGDCALVRNTDTGNPCPPTAQIAIQQSKIVAHNIKSLVDGGEMKEFKPRLIGTIASLGNNDAVGSIYRQYKLRGWKATVAKKMSENQYLFKLGGFRLLMKKGKFNFFY</sequence>
<protein>
    <submittedName>
        <fullName evidence="7">NAD(P)/FAD-dependent oxidoreductase</fullName>
        <ecNumber evidence="7">1.6.5.-</ecNumber>
    </submittedName>
</protein>
<evidence type="ECO:0000313" key="8">
    <source>
        <dbReference type="Proteomes" id="UP001595387"/>
    </source>
</evidence>
<gene>
    <name evidence="7" type="ORF">ACFODW_02055</name>
</gene>
<keyword evidence="5 7" id="KW-0560">Oxidoreductase</keyword>
<dbReference type="GO" id="GO:0016491">
    <property type="term" value="F:oxidoreductase activity"/>
    <property type="evidence" value="ECO:0007669"/>
    <property type="project" value="UniProtKB-KW"/>
</dbReference>
<dbReference type="InterPro" id="IPR023753">
    <property type="entry name" value="FAD/NAD-binding_dom"/>
</dbReference>
<dbReference type="InterPro" id="IPR036188">
    <property type="entry name" value="FAD/NAD-bd_sf"/>
</dbReference>
<evidence type="ECO:0000259" key="6">
    <source>
        <dbReference type="Pfam" id="PF07992"/>
    </source>
</evidence>
<accession>A0ABV7A2S4</accession>
<evidence type="ECO:0000256" key="2">
    <source>
        <dbReference type="ARBA" id="ARBA00005272"/>
    </source>
</evidence>
<dbReference type="EMBL" id="JBHRRZ010000003">
    <property type="protein sequence ID" value="MFC2947149.1"/>
    <property type="molecule type" value="Genomic_DNA"/>
</dbReference>
<comment type="caution">
    <text evidence="7">The sequence shown here is derived from an EMBL/GenBank/DDBJ whole genome shotgun (WGS) entry which is preliminary data.</text>
</comment>
<evidence type="ECO:0000313" key="7">
    <source>
        <dbReference type="EMBL" id="MFC2947149.1"/>
    </source>
</evidence>
<feature type="domain" description="FAD/NAD(P)-binding" evidence="6">
    <location>
        <begin position="5"/>
        <end position="323"/>
    </location>
</feature>
<organism evidence="7 8">
    <name type="scientific">Virgibacillus sediminis</name>
    <dbReference type="NCBI Taxonomy" id="202260"/>
    <lineage>
        <taxon>Bacteria</taxon>
        <taxon>Bacillati</taxon>
        <taxon>Bacillota</taxon>
        <taxon>Bacilli</taxon>
        <taxon>Bacillales</taxon>
        <taxon>Bacillaceae</taxon>
        <taxon>Virgibacillus</taxon>
    </lineage>
</organism>
<evidence type="ECO:0000256" key="4">
    <source>
        <dbReference type="ARBA" id="ARBA00022827"/>
    </source>
</evidence>
<dbReference type="Gene3D" id="3.50.50.100">
    <property type="match status" value="1"/>
</dbReference>